<dbReference type="EMBL" id="AY809402">
    <property type="protein sequence ID" value="AAX25291.2"/>
    <property type="molecule type" value="mRNA"/>
</dbReference>
<keyword evidence="1" id="KW-0812">Transmembrane</keyword>
<name>Q5C4Y3_SCHJA</name>
<feature type="transmembrane region" description="Helical" evidence="1">
    <location>
        <begin position="7"/>
        <end position="29"/>
    </location>
</feature>
<reference evidence="2" key="1">
    <citation type="journal article" date="2006" name="PLoS Pathog.">
        <title>New perspectives on host-parasite interplay by comparative transcriptomic and proteomic analyses of Schistosoma japonicum.</title>
        <authorList>
            <person name="Liu F."/>
            <person name="Lu J."/>
            <person name="Hu W."/>
            <person name="Wang S.Y."/>
            <person name="Cui S.J."/>
            <person name="Chi M."/>
            <person name="Yan Q."/>
            <person name="Wang X.R."/>
            <person name="Song H.D."/>
            <person name="Xu X.N."/>
            <person name="Wang J.J."/>
            <person name="Zhang X.L."/>
            <person name="Zhang X."/>
            <person name="Wang Z.Q."/>
            <person name="Xue C.L."/>
            <person name="Brindley P.J."/>
            <person name="McManus D.P."/>
            <person name="Yang P.Y."/>
            <person name="Feng Z."/>
            <person name="Chen Z."/>
            <person name="Han Z.G."/>
        </authorList>
    </citation>
    <scope>NUCLEOTIDE SEQUENCE</scope>
</reference>
<evidence type="ECO:0000256" key="1">
    <source>
        <dbReference type="SAM" id="Phobius"/>
    </source>
</evidence>
<feature type="non-terminal residue" evidence="2">
    <location>
        <position position="131"/>
    </location>
</feature>
<evidence type="ECO:0000313" key="2">
    <source>
        <dbReference type="EMBL" id="AAX25291.2"/>
    </source>
</evidence>
<protein>
    <submittedName>
        <fullName evidence="2">SJCHGC09472 protein</fullName>
    </submittedName>
</protein>
<accession>Q5C4Y3</accession>
<organism evidence="2">
    <name type="scientific">Schistosoma japonicum</name>
    <name type="common">Blood fluke</name>
    <dbReference type="NCBI Taxonomy" id="6182"/>
    <lineage>
        <taxon>Eukaryota</taxon>
        <taxon>Metazoa</taxon>
        <taxon>Spiralia</taxon>
        <taxon>Lophotrochozoa</taxon>
        <taxon>Platyhelminthes</taxon>
        <taxon>Trematoda</taxon>
        <taxon>Digenea</taxon>
        <taxon>Strigeidida</taxon>
        <taxon>Schistosomatoidea</taxon>
        <taxon>Schistosomatidae</taxon>
        <taxon>Schistosoma</taxon>
    </lineage>
</organism>
<keyword evidence="1" id="KW-1133">Transmembrane helix</keyword>
<sequence>MITTILFPSFATTFVVVNILLFCVSTLLLSTLSSTVTLATVVVDTRESGVLSLSNSLFLSSSSPNVPLATVVVDTRESGVLSLSNSLSLSSSSPSFATPVVVVNILLFCVSTLLRSTLSSNVSLATVVVDT</sequence>
<proteinExistence type="evidence at transcript level"/>
<feature type="transmembrane region" description="Helical" evidence="1">
    <location>
        <begin position="96"/>
        <end position="114"/>
    </location>
</feature>
<dbReference type="AlphaFoldDB" id="Q5C4Y3"/>
<keyword evidence="1" id="KW-0472">Membrane</keyword>